<keyword evidence="4" id="KW-1185">Reference proteome</keyword>
<sequence length="428" mass="48002">MSMAIVAGIAALTVFPLPFGLLAVGLPNAILISACFIYISRPRWRADPTLWEDVKRQLSVYNCLVALTFIYPIYIFGFVSLTGVYQAMFVMILPIIQIAAKNWISRQHTDSDRKPESVVFIVEIFNALYVTNALNNASSWKTTATIITLDFLQICASMLDILDALNEMKTLLAKIPHNHPIAQEDFVHIAARLLELESSRVEECVSSTRTQESSKASVSRDAGLVTTLTDITSCNHKLLSKKTKVLPVQTQEKLPNRGHVSPLALNNTGGRDKPLEAIFSSEQRALFIRKTTQVLFITEYIVLIEFVEVVLPIVYCVHQVILYNMPNRAFYPALAEVALTELLASVKNVLLYSSLELVSFLMVLVVLYRTLHFSPLHQLAFVLETQASMVQSKLMTLFVYVMQVPLVHLGTDFTFKFAWIHSDDTIAS</sequence>
<organism evidence="2 4">
    <name type="scientific">Phytophthora infestans</name>
    <name type="common">Potato late blight agent</name>
    <name type="synonym">Botrytis infestans</name>
    <dbReference type="NCBI Taxonomy" id="4787"/>
    <lineage>
        <taxon>Eukaryota</taxon>
        <taxon>Sar</taxon>
        <taxon>Stramenopiles</taxon>
        <taxon>Oomycota</taxon>
        <taxon>Peronosporomycetes</taxon>
        <taxon>Peronosporales</taxon>
        <taxon>Peronosporaceae</taxon>
        <taxon>Phytophthora</taxon>
    </lineage>
</organism>
<keyword evidence="1" id="KW-0472">Membrane</keyword>
<reference evidence="2" key="1">
    <citation type="submission" date="2020-04" db="EMBL/GenBank/DDBJ databases">
        <title>Hybrid Assembly of Korean Phytophthora infestans isolates.</title>
        <authorList>
            <person name="Prokchorchik M."/>
            <person name="Lee Y."/>
            <person name="Seo J."/>
            <person name="Cho J.-H."/>
            <person name="Park Y.-E."/>
            <person name="Jang D.-C."/>
            <person name="Im J.-S."/>
            <person name="Choi J.-G."/>
            <person name="Park H.-J."/>
            <person name="Lee G.-B."/>
            <person name="Lee Y.-G."/>
            <person name="Hong S.-Y."/>
            <person name="Cho K."/>
            <person name="Sohn K.H."/>
        </authorList>
    </citation>
    <scope>NUCLEOTIDE SEQUENCE</scope>
    <source>
        <strain evidence="2">KR_1_A1</strain>
        <strain evidence="3">KR_2_A2</strain>
    </source>
</reference>
<evidence type="ECO:0000313" key="4">
    <source>
        <dbReference type="Proteomes" id="UP000602510"/>
    </source>
</evidence>
<evidence type="ECO:0000313" key="3">
    <source>
        <dbReference type="EMBL" id="KAF4130539.1"/>
    </source>
</evidence>
<comment type="caution">
    <text evidence="2">The sequence shown here is derived from an EMBL/GenBank/DDBJ whole genome shotgun (WGS) entry which is preliminary data.</text>
</comment>
<protein>
    <recommendedName>
        <fullName evidence="5">Transmembrane protein</fullName>
    </recommendedName>
</protein>
<dbReference type="EMBL" id="JAACNO010002824">
    <property type="protein sequence ID" value="KAF4130539.1"/>
    <property type="molecule type" value="Genomic_DNA"/>
</dbReference>
<dbReference type="Proteomes" id="UP000704712">
    <property type="component" value="Unassembled WGS sequence"/>
</dbReference>
<keyword evidence="1" id="KW-1133">Transmembrane helix</keyword>
<feature type="transmembrane region" description="Helical" evidence="1">
    <location>
        <begin position="60"/>
        <end position="79"/>
    </location>
</feature>
<feature type="transmembrane region" description="Helical" evidence="1">
    <location>
        <begin position="294"/>
        <end position="315"/>
    </location>
</feature>
<dbReference type="EMBL" id="WSZM01000174">
    <property type="protein sequence ID" value="KAF4039429.1"/>
    <property type="molecule type" value="Genomic_DNA"/>
</dbReference>
<keyword evidence="1" id="KW-0812">Transmembrane</keyword>
<evidence type="ECO:0000256" key="1">
    <source>
        <dbReference type="SAM" id="Phobius"/>
    </source>
</evidence>
<feature type="transmembrane region" description="Helical" evidence="1">
    <location>
        <begin position="6"/>
        <end position="39"/>
    </location>
</feature>
<accession>A0A833SXC0</accession>
<dbReference type="Proteomes" id="UP000602510">
    <property type="component" value="Unassembled WGS sequence"/>
</dbReference>
<dbReference type="AlphaFoldDB" id="A0A833SXC0"/>
<feature type="transmembrane region" description="Helical" evidence="1">
    <location>
        <begin position="85"/>
        <end position="104"/>
    </location>
</feature>
<gene>
    <name evidence="2" type="ORF">GN244_ATG08260</name>
    <name evidence="3" type="ORF">GN958_ATG20241</name>
</gene>
<evidence type="ECO:0008006" key="5">
    <source>
        <dbReference type="Google" id="ProtNLM"/>
    </source>
</evidence>
<evidence type="ECO:0000313" key="2">
    <source>
        <dbReference type="EMBL" id="KAF4039429.1"/>
    </source>
</evidence>
<name>A0A833SXC0_PHYIN</name>
<feature type="transmembrane region" description="Helical" evidence="1">
    <location>
        <begin position="349"/>
        <end position="368"/>
    </location>
</feature>
<proteinExistence type="predicted"/>